<dbReference type="Pfam" id="PF00665">
    <property type="entry name" value="rve"/>
    <property type="match status" value="1"/>
</dbReference>
<evidence type="ECO:0000313" key="5">
    <source>
        <dbReference type="EMBL" id="SPD05633.1"/>
    </source>
</evidence>
<feature type="domain" description="Integrase catalytic" evidence="4">
    <location>
        <begin position="541"/>
        <end position="704"/>
    </location>
</feature>
<dbReference type="Gene3D" id="3.30.420.10">
    <property type="entry name" value="Ribonuclease H-like superfamily/Ribonuclease H"/>
    <property type="match status" value="1"/>
</dbReference>
<dbReference type="InterPro" id="IPR054722">
    <property type="entry name" value="PolX-like_BBD"/>
</dbReference>
<keyword evidence="3" id="KW-0732">Signal</keyword>
<accession>A0A2N9H1F2</accession>
<dbReference type="EMBL" id="OIVN01002680">
    <property type="protein sequence ID" value="SPD05633.1"/>
    <property type="molecule type" value="Genomic_DNA"/>
</dbReference>
<dbReference type="GO" id="GO:0015074">
    <property type="term" value="P:DNA integration"/>
    <property type="evidence" value="ECO:0007669"/>
    <property type="project" value="InterPro"/>
</dbReference>
<feature type="region of interest" description="Disordered" evidence="2">
    <location>
        <begin position="822"/>
        <end position="858"/>
    </location>
</feature>
<dbReference type="SUPFAM" id="SSF53098">
    <property type="entry name" value="Ribonuclease H-like"/>
    <property type="match status" value="1"/>
</dbReference>
<keyword evidence="1" id="KW-0378">Hydrolase</keyword>
<gene>
    <name evidence="5" type="ORF">FSB_LOCUS33515</name>
</gene>
<feature type="chain" id="PRO_5014705624" description="Integrase catalytic domain-containing protein" evidence="3">
    <location>
        <begin position="23"/>
        <end position="1357"/>
    </location>
</feature>
<feature type="compositionally biased region" description="Low complexity" evidence="2">
    <location>
        <begin position="825"/>
        <end position="855"/>
    </location>
</feature>
<evidence type="ECO:0000259" key="4">
    <source>
        <dbReference type="PROSITE" id="PS50994"/>
    </source>
</evidence>
<keyword evidence="1" id="KW-0064">Aspartyl protease</keyword>
<dbReference type="PANTHER" id="PTHR11439:SF498">
    <property type="entry name" value="DNAK FAMILY PROTEIN"/>
    <property type="match status" value="1"/>
</dbReference>
<dbReference type="InterPro" id="IPR043502">
    <property type="entry name" value="DNA/RNA_pol_sf"/>
</dbReference>
<protein>
    <recommendedName>
        <fullName evidence="4">Integrase catalytic domain-containing protein</fullName>
    </recommendedName>
</protein>
<proteinExistence type="predicted"/>
<dbReference type="PROSITE" id="PS50994">
    <property type="entry name" value="INTEGRASE"/>
    <property type="match status" value="1"/>
</dbReference>
<evidence type="ECO:0000256" key="3">
    <source>
        <dbReference type="SAM" id="SignalP"/>
    </source>
</evidence>
<sequence>MEIILELRLFLILLLETIINLGEDPMTTALSAKNKLGFVNGTISQPNDESDPLFLDWQRCNDLVLSWITNCLSRQIYSTVLYLYTAKEVWDDLQQKYTQSNGTRVHHLKQAIASLKQETLSVSEYFTILKGFWDELLSYRPIPGCTCGAKCICGLSRILLDYQHYDYVHSFLMGLDDSFAAVRGQILLMEPLPGINKVFSLVHNHEKQKGVGILPLPVGLPTVGSTALLTRLDNSMNQVYSHPNLGSTAGPAALLSRFDNRQSQYPRRDKPTCSHCGFKGHTVDKCYKLHGYPPGFQKKSKSIAVANQVSGPFSAPLDSFDKSQNLTNMAMQCQQILNMLSTRAQQSSPTFDNNPPHQAATLVTVTHPSSSHSASNMAGIPMCLSTFCKPNLDYSVFSNKLVVKPVTNVYEWVIDTGATDHMVTTTKFFTTMQVAYNVSVNLPNGQSVMVTHIGSVQVTASLLLTDDLQQWKMIGMGREQNGLYLLEQSLDSSHALPAPISCTAFNKALYSLSSVKVHTDSFHTWHCRLEKASISQHNNNLSSCPFDLVHVDIWGPYHVSTVEGYKYFLTLVDDCSRTTWLYLMKLKSEARPLLESFITMIKTQFGHQIKIIRSDNGQEFHMPSFYASLGMSQQHSCVETPQQNSVVERKHQHILNVARALHFQSNLPIHFWGNCVQTAVYLINRIPTPLLSNKTPYEVLLHKAPHYSHLRTFGCLCFASTLPSHRTKFDPRATACVFLGYPSGVKGYKLLNLTTNQYLISRDVVFHEHIFPFKSLSSSLDPTAFLMKPSFTSVSTPPDIAMASYFPDTDFTSSIPTNNSASFPAENSASAENTASAENSSIPSLFESSPSSPSSLQNVVPLRHSTRISKAPSYLKDYHCRLAVSALPTLPFSTAACSKSEPSSFVQANKFPEWREAMQAELQALETNNTWILTSLPLGKQAIGCKWVYKVKLQSDGTLERYKARLVAKVRLLLAIAAAKGWSLTQLDVNNAFLHGELNEEVFMALPPGFASKGENSSTLSKYASYRKHKDHLLLHYWYMWMISSWPAMIHNLSTALKDSLHNEFKLKDLGNLKFFLGLEVARSTKGISLCQRKYALDILTDSGMLGSKPVATPMEQNLKLSASDGIFLSDPSVYRRLVGRLLYLTVTRPDISYSVQKLSQFMSKPTTLHLTAAHRVIRYIKGTPGQGLFFPCSNDLQLKGFSDSDWASCPDTRRSVTGYCTFLGNSLVSWKSKKQHTVSRSSAEAEYRAMAASVCELMWLIPLLKDLQIDHSQEALLFSDSKAALHIAANPVYHERTKHIELDCHLIREKIQNGLIRTLHVRSENQLADLMTKALGTQQFKYLVDKIGVHNIYAPS</sequence>
<dbReference type="GO" id="GO:0004190">
    <property type="term" value="F:aspartic-type endopeptidase activity"/>
    <property type="evidence" value="ECO:0007669"/>
    <property type="project" value="UniProtKB-KW"/>
</dbReference>
<dbReference type="PANTHER" id="PTHR11439">
    <property type="entry name" value="GAG-POL-RELATED RETROTRANSPOSON"/>
    <property type="match status" value="1"/>
</dbReference>
<reference evidence="5" key="1">
    <citation type="submission" date="2018-02" db="EMBL/GenBank/DDBJ databases">
        <authorList>
            <person name="Cohen D.B."/>
            <person name="Kent A.D."/>
        </authorList>
    </citation>
    <scope>NUCLEOTIDE SEQUENCE</scope>
</reference>
<feature type="signal peptide" evidence="3">
    <location>
        <begin position="1"/>
        <end position="22"/>
    </location>
</feature>
<dbReference type="Pfam" id="PF14244">
    <property type="entry name" value="Retrotran_gag_3"/>
    <property type="match status" value="1"/>
</dbReference>
<dbReference type="InterPro" id="IPR012337">
    <property type="entry name" value="RNaseH-like_sf"/>
</dbReference>
<evidence type="ECO:0000256" key="1">
    <source>
        <dbReference type="ARBA" id="ARBA00022750"/>
    </source>
</evidence>
<evidence type="ECO:0000256" key="2">
    <source>
        <dbReference type="SAM" id="MobiDB-lite"/>
    </source>
</evidence>
<dbReference type="InterPro" id="IPR036397">
    <property type="entry name" value="RNaseH_sf"/>
</dbReference>
<organism evidence="5">
    <name type="scientific">Fagus sylvatica</name>
    <name type="common">Beechnut</name>
    <dbReference type="NCBI Taxonomy" id="28930"/>
    <lineage>
        <taxon>Eukaryota</taxon>
        <taxon>Viridiplantae</taxon>
        <taxon>Streptophyta</taxon>
        <taxon>Embryophyta</taxon>
        <taxon>Tracheophyta</taxon>
        <taxon>Spermatophyta</taxon>
        <taxon>Magnoliopsida</taxon>
        <taxon>eudicotyledons</taxon>
        <taxon>Gunneridae</taxon>
        <taxon>Pentapetalae</taxon>
        <taxon>rosids</taxon>
        <taxon>fabids</taxon>
        <taxon>Fagales</taxon>
        <taxon>Fagaceae</taxon>
        <taxon>Fagus</taxon>
    </lineage>
</organism>
<dbReference type="InterPro" id="IPR029472">
    <property type="entry name" value="Copia-like_N"/>
</dbReference>
<dbReference type="Pfam" id="PF25597">
    <property type="entry name" value="SH3_retrovirus"/>
    <property type="match status" value="1"/>
</dbReference>
<keyword evidence="1" id="KW-0645">Protease</keyword>
<dbReference type="InterPro" id="IPR013103">
    <property type="entry name" value="RVT_2"/>
</dbReference>
<name>A0A2N9H1F2_FAGSY</name>
<dbReference type="InterPro" id="IPR001584">
    <property type="entry name" value="Integrase_cat-core"/>
</dbReference>
<dbReference type="Pfam" id="PF07727">
    <property type="entry name" value="RVT_2"/>
    <property type="match status" value="2"/>
</dbReference>
<dbReference type="InterPro" id="IPR057670">
    <property type="entry name" value="SH3_retrovirus"/>
</dbReference>
<dbReference type="SUPFAM" id="SSF56672">
    <property type="entry name" value="DNA/RNA polymerases"/>
    <property type="match status" value="1"/>
</dbReference>
<dbReference type="Pfam" id="PF22936">
    <property type="entry name" value="Pol_BBD"/>
    <property type="match status" value="1"/>
</dbReference>
<dbReference type="CDD" id="cd09272">
    <property type="entry name" value="RNase_HI_RT_Ty1"/>
    <property type="match status" value="1"/>
</dbReference>
<dbReference type="GO" id="GO:0003676">
    <property type="term" value="F:nucleic acid binding"/>
    <property type="evidence" value="ECO:0007669"/>
    <property type="project" value="InterPro"/>
</dbReference>